<evidence type="ECO:0000259" key="8">
    <source>
        <dbReference type="Pfam" id="PF13359"/>
    </source>
</evidence>
<dbReference type="Proteomes" id="UP001353858">
    <property type="component" value="Unassembled WGS sequence"/>
</dbReference>
<keyword evidence="6" id="KW-0378">Hydrolase</keyword>
<evidence type="ECO:0000313" key="9">
    <source>
        <dbReference type="EMBL" id="KAK4884902.1"/>
    </source>
</evidence>
<keyword evidence="10" id="KW-1185">Reference proteome</keyword>
<accession>A0AAN7Q7P7</accession>
<gene>
    <name evidence="9" type="ORF">RN001_001173</name>
</gene>
<dbReference type="GO" id="GO:0005634">
    <property type="term" value="C:nucleus"/>
    <property type="evidence" value="ECO:0007669"/>
    <property type="project" value="UniProtKB-SubCell"/>
</dbReference>
<evidence type="ECO:0000313" key="10">
    <source>
        <dbReference type="Proteomes" id="UP001353858"/>
    </source>
</evidence>
<dbReference type="Pfam" id="PF13359">
    <property type="entry name" value="DDE_Tnp_4"/>
    <property type="match status" value="1"/>
</dbReference>
<dbReference type="AlphaFoldDB" id="A0AAN7Q7P7"/>
<evidence type="ECO:0000256" key="7">
    <source>
        <dbReference type="ARBA" id="ARBA00023242"/>
    </source>
</evidence>
<dbReference type="InterPro" id="IPR045249">
    <property type="entry name" value="HARBI1-like"/>
</dbReference>
<evidence type="ECO:0000256" key="2">
    <source>
        <dbReference type="ARBA" id="ARBA00004123"/>
    </source>
</evidence>
<comment type="similarity">
    <text evidence="3">Belongs to the HARBI1 family.</text>
</comment>
<dbReference type="EMBL" id="JARPUR010000001">
    <property type="protein sequence ID" value="KAK4884902.1"/>
    <property type="molecule type" value="Genomic_DNA"/>
</dbReference>
<comment type="cofactor">
    <cofactor evidence="1">
        <name>a divalent metal cation</name>
        <dbReference type="ChEBI" id="CHEBI:60240"/>
    </cofactor>
</comment>
<protein>
    <recommendedName>
        <fullName evidence="8">DDE Tnp4 domain-containing protein</fullName>
    </recommendedName>
</protein>
<feature type="domain" description="DDE Tnp4" evidence="8">
    <location>
        <begin position="159"/>
        <end position="207"/>
    </location>
</feature>
<keyword evidence="7" id="KW-0539">Nucleus</keyword>
<reference evidence="10" key="1">
    <citation type="submission" date="2023-01" db="EMBL/GenBank/DDBJ databases">
        <title>Key to firefly adult light organ development and bioluminescence: homeobox transcription factors regulate luciferase expression and transportation to peroxisome.</title>
        <authorList>
            <person name="Fu X."/>
        </authorList>
    </citation>
    <scope>NUCLEOTIDE SEQUENCE [LARGE SCALE GENOMIC DNA]</scope>
</reference>
<evidence type="ECO:0000256" key="6">
    <source>
        <dbReference type="ARBA" id="ARBA00022801"/>
    </source>
</evidence>
<keyword evidence="4" id="KW-0540">Nuclease</keyword>
<proteinExistence type="inferred from homology"/>
<evidence type="ECO:0000256" key="5">
    <source>
        <dbReference type="ARBA" id="ARBA00022723"/>
    </source>
</evidence>
<keyword evidence="5" id="KW-0479">Metal-binding</keyword>
<dbReference type="GO" id="GO:0004518">
    <property type="term" value="F:nuclease activity"/>
    <property type="evidence" value="ECO:0007669"/>
    <property type="project" value="UniProtKB-KW"/>
</dbReference>
<dbReference type="PANTHER" id="PTHR22930">
    <property type="match status" value="1"/>
</dbReference>
<dbReference type="PANTHER" id="PTHR22930:SF269">
    <property type="entry name" value="NUCLEASE HARBI1-LIKE PROTEIN"/>
    <property type="match status" value="1"/>
</dbReference>
<sequence>MASFLAVKDRSYSNRVWVHNINKKREKAGEFYRLVSELRKDPKRFHMYFRMTTEEFDYLHQLIENDIKKMNTQFRRAIISEERLAVCLRFLATGNSFRSIAFSYRLGFSTVREIVKDVCDAIWKRLGPIAMLPTTQETWKRTSTRFKEMWHFPNCIGAIDGKHINIQCPINAGSSFYNYKRCHSVVLLAIVDANYNFIAINIGAYAETATVVFSVRQRWVKKMHWEKMAARFRCFRGHLEVQPDFVDKIVLASCCLHNMLCSDKMFETDTKPLNLPDGALLNLDPIRRNTTRQAFQVRENFKEYFNSDVGSVTWQVHTVRRGRIQN</sequence>
<evidence type="ECO:0000256" key="4">
    <source>
        <dbReference type="ARBA" id="ARBA00022722"/>
    </source>
</evidence>
<dbReference type="GO" id="GO:0046872">
    <property type="term" value="F:metal ion binding"/>
    <property type="evidence" value="ECO:0007669"/>
    <property type="project" value="UniProtKB-KW"/>
</dbReference>
<dbReference type="GO" id="GO:0016787">
    <property type="term" value="F:hydrolase activity"/>
    <property type="evidence" value="ECO:0007669"/>
    <property type="project" value="UniProtKB-KW"/>
</dbReference>
<evidence type="ECO:0000256" key="3">
    <source>
        <dbReference type="ARBA" id="ARBA00006958"/>
    </source>
</evidence>
<name>A0AAN7Q7P7_9COLE</name>
<organism evidence="9 10">
    <name type="scientific">Aquatica leii</name>
    <dbReference type="NCBI Taxonomy" id="1421715"/>
    <lineage>
        <taxon>Eukaryota</taxon>
        <taxon>Metazoa</taxon>
        <taxon>Ecdysozoa</taxon>
        <taxon>Arthropoda</taxon>
        <taxon>Hexapoda</taxon>
        <taxon>Insecta</taxon>
        <taxon>Pterygota</taxon>
        <taxon>Neoptera</taxon>
        <taxon>Endopterygota</taxon>
        <taxon>Coleoptera</taxon>
        <taxon>Polyphaga</taxon>
        <taxon>Elateriformia</taxon>
        <taxon>Elateroidea</taxon>
        <taxon>Lampyridae</taxon>
        <taxon>Luciolinae</taxon>
        <taxon>Aquatica</taxon>
    </lineage>
</organism>
<evidence type="ECO:0000256" key="1">
    <source>
        <dbReference type="ARBA" id="ARBA00001968"/>
    </source>
</evidence>
<comment type="caution">
    <text evidence="9">The sequence shown here is derived from an EMBL/GenBank/DDBJ whole genome shotgun (WGS) entry which is preliminary data.</text>
</comment>
<comment type="subcellular location">
    <subcellularLocation>
        <location evidence="2">Nucleus</location>
    </subcellularLocation>
</comment>
<dbReference type="InterPro" id="IPR027806">
    <property type="entry name" value="HARBI1_dom"/>
</dbReference>